<gene>
    <name evidence="11" type="ORF">Thi970DRAFT_04053</name>
</gene>
<dbReference type="SMART" id="SM00257">
    <property type="entry name" value="LysM"/>
    <property type="match status" value="1"/>
</dbReference>
<reference evidence="11 12" key="2">
    <citation type="submission" date="2011-11" db="EMBL/GenBank/DDBJ databases">
        <authorList>
            <consortium name="US DOE Joint Genome Institute"/>
            <person name="Lucas S."/>
            <person name="Han J."/>
            <person name="Lapidus A."/>
            <person name="Cheng J.-F."/>
            <person name="Goodwin L."/>
            <person name="Pitluck S."/>
            <person name="Peters L."/>
            <person name="Ovchinnikova G."/>
            <person name="Zhang X."/>
            <person name="Detter J.C."/>
            <person name="Han C."/>
            <person name="Tapia R."/>
            <person name="Land M."/>
            <person name="Hauser L."/>
            <person name="Kyrpides N."/>
            <person name="Ivanova N."/>
            <person name="Pagani I."/>
            <person name="Vogl K."/>
            <person name="Liu Z."/>
            <person name="Overmann J."/>
            <person name="Frigaard N.-U."/>
            <person name="Bryant D."/>
            <person name="Woyke T."/>
        </authorList>
    </citation>
    <scope>NUCLEOTIDE SEQUENCE [LARGE SCALE GENOMIC DNA]</scope>
    <source>
        <strain evidence="11 12">970</strain>
    </source>
</reference>
<dbReference type="PANTHER" id="PTHR30404">
    <property type="entry name" value="N-ACETYLMURAMOYL-L-ALANINE AMIDASE"/>
    <property type="match status" value="1"/>
</dbReference>
<proteinExistence type="inferred from homology"/>
<dbReference type="InterPro" id="IPR036779">
    <property type="entry name" value="LysM_dom_sf"/>
</dbReference>
<comment type="similarity">
    <text evidence="3">Belongs to the N-acetylmuramoyl-L-alanine amidase 3 family.</text>
</comment>
<protein>
    <recommendedName>
        <fullName evidence="9">N-acetylmuramoyl-L-alanine amidase AmiC</fullName>
        <ecNumber evidence="4">3.5.1.28</ecNumber>
    </recommendedName>
</protein>
<dbReference type="FunFam" id="3.40.630.40:FF:000001">
    <property type="entry name" value="N-acetylmuramoyl-L-alanine amidase"/>
    <property type="match status" value="1"/>
</dbReference>
<comment type="subcellular location">
    <subcellularLocation>
        <location evidence="2">Periplasm</location>
    </subcellularLocation>
</comment>
<evidence type="ECO:0000256" key="3">
    <source>
        <dbReference type="ARBA" id="ARBA00010860"/>
    </source>
</evidence>
<dbReference type="SUPFAM" id="SSF54106">
    <property type="entry name" value="LysM domain"/>
    <property type="match status" value="1"/>
</dbReference>
<dbReference type="InterPro" id="IPR018392">
    <property type="entry name" value="LysM"/>
</dbReference>
<keyword evidence="8" id="KW-0961">Cell wall biogenesis/degradation</keyword>
<dbReference type="HOGENOM" id="CLU_014322_2_3_6"/>
<accession>H8Z513</accession>
<evidence type="ECO:0000256" key="5">
    <source>
        <dbReference type="ARBA" id="ARBA00022729"/>
    </source>
</evidence>
<dbReference type="Gene3D" id="3.10.350.10">
    <property type="entry name" value="LysM domain"/>
    <property type="match status" value="1"/>
</dbReference>
<dbReference type="EMBL" id="JH603170">
    <property type="protein sequence ID" value="EIC20420.1"/>
    <property type="molecule type" value="Genomic_DNA"/>
</dbReference>
<keyword evidence="12" id="KW-1185">Reference proteome</keyword>
<dbReference type="PANTHER" id="PTHR30404:SF0">
    <property type="entry name" value="N-ACETYLMURAMOYL-L-ALANINE AMIDASE AMIC"/>
    <property type="match status" value="1"/>
</dbReference>
<dbReference type="CDD" id="cd02696">
    <property type="entry name" value="MurNAc-LAA"/>
    <property type="match status" value="1"/>
</dbReference>
<evidence type="ECO:0000259" key="10">
    <source>
        <dbReference type="PROSITE" id="PS51782"/>
    </source>
</evidence>
<dbReference type="Pfam" id="PF01520">
    <property type="entry name" value="Amidase_3"/>
    <property type="match status" value="1"/>
</dbReference>
<dbReference type="InterPro" id="IPR021731">
    <property type="entry name" value="AMIN_dom"/>
</dbReference>
<dbReference type="Proteomes" id="UP000002964">
    <property type="component" value="Unassembled WGS sequence"/>
</dbReference>
<comment type="catalytic activity">
    <reaction evidence="1">
        <text>Hydrolyzes the link between N-acetylmuramoyl residues and L-amino acid residues in certain cell-wall glycopeptides.</text>
        <dbReference type="EC" id="3.5.1.28"/>
    </reaction>
</comment>
<dbReference type="SUPFAM" id="SSF53187">
    <property type="entry name" value="Zn-dependent exopeptidases"/>
    <property type="match status" value="1"/>
</dbReference>
<evidence type="ECO:0000256" key="9">
    <source>
        <dbReference type="ARBA" id="ARBA00074581"/>
    </source>
</evidence>
<dbReference type="InterPro" id="IPR002508">
    <property type="entry name" value="MurNAc-LAA_cat"/>
</dbReference>
<dbReference type="GO" id="GO:0071555">
    <property type="term" value="P:cell wall organization"/>
    <property type="evidence" value="ECO:0007669"/>
    <property type="project" value="UniProtKB-KW"/>
</dbReference>
<dbReference type="STRING" id="631362.Thi970DRAFT_04053"/>
<keyword evidence="6" id="KW-0574">Periplasm</keyword>
<evidence type="ECO:0000256" key="8">
    <source>
        <dbReference type="ARBA" id="ARBA00023316"/>
    </source>
</evidence>
<sequence>MKNIRLITILLICLLSWGLSAAARVEIQGARLSSQNEMARLVLDTSGPVVEHNIFSLDSPDRLVIDLAGVSLSGPLRQPDPTNPLLTSIRSGERPGESARIVLDLKRKVRVKSFCLQPDGRHGYRLVVDLTPKPEQEVRQEALAEASRGLSGHPSVQQRSVKLKARDVVIAIDAGHGGKDPGAVGPRGTREKDVTLAIARVLARLVDKEPGMRAAMIRDSDRFVILRERIRIARKHRADLFVSIHADAFRDRSVRGSSVFTLSERGASSEAAKWLAARENEVDLLAGIDLGKSNEEVAGVLMNMTQNMTMEHSMLAAKPVLDELGHLGKMHQSRIQSAGFAVLKAPDIPSMLVETAFISNPEEEKRLRDPAFQNQVAKAILVGIKRYFEANPPPQTLFAMRNDRGASSIRHVIERGDTLLDIARDYQVSLPSLRSLNQLESDRIRVGQVLRIPES</sequence>
<keyword evidence="7" id="KW-0378">Hydrolase</keyword>
<organism evidence="11 12">
    <name type="scientific">Thiorhodovibrio frisius</name>
    <dbReference type="NCBI Taxonomy" id="631362"/>
    <lineage>
        <taxon>Bacteria</taxon>
        <taxon>Pseudomonadati</taxon>
        <taxon>Pseudomonadota</taxon>
        <taxon>Gammaproteobacteria</taxon>
        <taxon>Chromatiales</taxon>
        <taxon>Chromatiaceae</taxon>
        <taxon>Thiorhodovibrio</taxon>
    </lineage>
</organism>
<dbReference type="Pfam" id="PF01476">
    <property type="entry name" value="LysM"/>
    <property type="match status" value="1"/>
</dbReference>
<evidence type="ECO:0000313" key="11">
    <source>
        <dbReference type="EMBL" id="EIC20420.1"/>
    </source>
</evidence>
<dbReference type="EC" id="3.5.1.28" evidence="4"/>
<dbReference type="GO" id="GO:0009253">
    <property type="term" value="P:peptidoglycan catabolic process"/>
    <property type="evidence" value="ECO:0007669"/>
    <property type="project" value="InterPro"/>
</dbReference>
<evidence type="ECO:0000256" key="1">
    <source>
        <dbReference type="ARBA" id="ARBA00001561"/>
    </source>
</evidence>
<evidence type="ECO:0000256" key="4">
    <source>
        <dbReference type="ARBA" id="ARBA00011901"/>
    </source>
</evidence>
<dbReference type="GO" id="GO:0008745">
    <property type="term" value="F:N-acetylmuramoyl-L-alanine amidase activity"/>
    <property type="evidence" value="ECO:0007669"/>
    <property type="project" value="UniProtKB-EC"/>
</dbReference>
<dbReference type="Gene3D" id="2.60.40.3500">
    <property type="match status" value="1"/>
</dbReference>
<feature type="domain" description="LysM" evidence="10">
    <location>
        <begin position="409"/>
        <end position="452"/>
    </location>
</feature>
<keyword evidence="5" id="KW-0732">Signal</keyword>
<dbReference type="Gene3D" id="3.40.630.40">
    <property type="entry name" value="Zn-dependent exopeptidases"/>
    <property type="match status" value="1"/>
</dbReference>
<dbReference type="RefSeq" id="WP_009150823.1">
    <property type="nucleotide sequence ID" value="NZ_CP121471.1"/>
</dbReference>
<dbReference type="OrthoDB" id="9806267at2"/>
<evidence type="ECO:0000256" key="2">
    <source>
        <dbReference type="ARBA" id="ARBA00004418"/>
    </source>
</evidence>
<name>H8Z513_9GAMM</name>
<evidence type="ECO:0000313" key="12">
    <source>
        <dbReference type="Proteomes" id="UP000002964"/>
    </source>
</evidence>
<dbReference type="SMART" id="SM00646">
    <property type="entry name" value="Ami_3"/>
    <property type="match status" value="1"/>
</dbReference>
<evidence type="ECO:0000256" key="6">
    <source>
        <dbReference type="ARBA" id="ARBA00022764"/>
    </source>
</evidence>
<dbReference type="AlphaFoldDB" id="H8Z513"/>
<reference evidence="12" key="1">
    <citation type="submission" date="2011-06" db="EMBL/GenBank/DDBJ databases">
        <authorList>
            <consortium name="US DOE Joint Genome Institute (JGI-PGF)"/>
            <person name="Lucas S."/>
            <person name="Han J."/>
            <person name="Lapidus A."/>
            <person name="Cheng J.-F."/>
            <person name="Goodwin L."/>
            <person name="Pitluck S."/>
            <person name="Peters L."/>
            <person name="Land M.L."/>
            <person name="Hauser L."/>
            <person name="Vogl K."/>
            <person name="Liu Z."/>
            <person name="Overmann J."/>
            <person name="Frigaard N.-U."/>
            <person name="Bryant D.A."/>
            <person name="Woyke T.J."/>
        </authorList>
    </citation>
    <scope>NUCLEOTIDE SEQUENCE [LARGE SCALE GENOMIC DNA]</scope>
    <source>
        <strain evidence="12">970</strain>
    </source>
</reference>
<dbReference type="InterPro" id="IPR050695">
    <property type="entry name" value="N-acetylmuramoyl_amidase_3"/>
</dbReference>
<dbReference type="GO" id="GO:0030288">
    <property type="term" value="C:outer membrane-bounded periplasmic space"/>
    <property type="evidence" value="ECO:0007669"/>
    <property type="project" value="TreeGrafter"/>
</dbReference>
<dbReference type="eggNOG" id="COG0860">
    <property type="taxonomic scope" value="Bacteria"/>
</dbReference>
<evidence type="ECO:0000256" key="7">
    <source>
        <dbReference type="ARBA" id="ARBA00022801"/>
    </source>
</evidence>
<dbReference type="PROSITE" id="PS51782">
    <property type="entry name" value="LYSM"/>
    <property type="match status" value="1"/>
</dbReference>
<dbReference type="Pfam" id="PF11741">
    <property type="entry name" value="AMIN"/>
    <property type="match status" value="1"/>
</dbReference>
<dbReference type="CDD" id="cd00118">
    <property type="entry name" value="LysM"/>
    <property type="match status" value="1"/>
</dbReference>